<evidence type="ECO:0000313" key="1">
    <source>
        <dbReference type="EMBL" id="SHI30119.1"/>
    </source>
</evidence>
<keyword evidence="2" id="KW-1185">Reference proteome</keyword>
<accession>A0ABY1HY70</accession>
<sequence length="369" mass="39337">MLTEDAGSATAMTRRVEADADEDDIPAFGTNSAGERLVVLDVLSDEGTVIVLGGWYTPREPGSGARDMETQEFRLELMRIRLSDGTITGGLALGTHTLIVNDFLGRFLSWVDADAVMALVNESLFHAALAVVVDLGTMTARLDTAGLTEASGGSPFFTRLRGRAVGYGDEPPEGRSLGEFSRCLDACDGTRIEAEPGWMILGLFDDWMFTCPRPQQRASDPAAGLRSTNLRMRETIDVGHAIAPLWLGSLCYKDGLIISVGAQDPGGVPHEVLRPGAGSAVPLPHRTEHAAVHGGAVWTVLSSGTSQPHQDIVCWDPDTGEEMGRTRIKGRPGIVGLNAWGAWSLSAFYPATAWMTGARESKGAAHPQA</sequence>
<proteinExistence type="predicted"/>
<gene>
    <name evidence="1" type="ORF">SAMN05216246_101143</name>
</gene>
<evidence type="ECO:0000313" key="2">
    <source>
        <dbReference type="Proteomes" id="UP000184390"/>
    </source>
</evidence>
<dbReference type="Proteomes" id="UP000184390">
    <property type="component" value="Unassembled WGS sequence"/>
</dbReference>
<name>A0ABY1HY70_9ACTO</name>
<comment type="caution">
    <text evidence="1">The sequence shown here is derived from an EMBL/GenBank/DDBJ whole genome shotgun (WGS) entry which is preliminary data.</text>
</comment>
<organism evidence="1 2">
    <name type="scientific">Actinomyces denticolens</name>
    <dbReference type="NCBI Taxonomy" id="52767"/>
    <lineage>
        <taxon>Bacteria</taxon>
        <taxon>Bacillati</taxon>
        <taxon>Actinomycetota</taxon>
        <taxon>Actinomycetes</taxon>
        <taxon>Actinomycetales</taxon>
        <taxon>Actinomycetaceae</taxon>
        <taxon>Actinomyces</taxon>
    </lineage>
</organism>
<reference evidence="1 2" key="1">
    <citation type="submission" date="2016-11" db="EMBL/GenBank/DDBJ databases">
        <authorList>
            <person name="Varghese N."/>
            <person name="Submissions S."/>
        </authorList>
    </citation>
    <scope>NUCLEOTIDE SEQUENCE [LARGE SCALE GENOMIC DNA]</scope>
    <source>
        <strain evidence="1 2">PA</strain>
    </source>
</reference>
<dbReference type="EMBL" id="FQYL01000001">
    <property type="protein sequence ID" value="SHI30119.1"/>
    <property type="molecule type" value="Genomic_DNA"/>
</dbReference>
<protein>
    <submittedName>
        <fullName evidence="1">Uncharacterized protein</fullName>
    </submittedName>
</protein>